<reference evidence="2" key="1">
    <citation type="submission" date="2022-07" db="EMBL/GenBank/DDBJ databases">
        <title>Genome sequencing of Photobacterium atrarenae GJH2-4.</title>
        <authorList>
            <person name="Park S.-J."/>
        </authorList>
    </citation>
    <scope>NUCLEOTIDE SEQUENCE</scope>
    <source>
        <strain evidence="2">GJH2-4</strain>
    </source>
</reference>
<dbReference type="Pfam" id="PF13682">
    <property type="entry name" value="CZB"/>
    <property type="match status" value="1"/>
</dbReference>
<dbReference type="Proteomes" id="UP001057998">
    <property type="component" value="Chromosome 2"/>
</dbReference>
<sequence>MIDETFLRSDIIQYVNRPDQTAPPAVITSQECGIGKWYNAAHVREKFQHHHQFKALEVPHHGVHDHAERAVAMAMKGDREGALQEIVHMENQYQRVESILLALIGETDR</sequence>
<accession>A0ABY5GQI9</accession>
<dbReference type="EMBL" id="CP101509">
    <property type="protein sequence ID" value="UTV30924.1"/>
    <property type="molecule type" value="Genomic_DNA"/>
</dbReference>
<evidence type="ECO:0000313" key="2">
    <source>
        <dbReference type="EMBL" id="UTV30924.1"/>
    </source>
</evidence>
<dbReference type="Gene3D" id="1.20.120.30">
    <property type="entry name" value="Aspartate receptor, ligand-binding domain"/>
    <property type="match status" value="1"/>
</dbReference>
<gene>
    <name evidence="2" type="ORF">NNL38_19955</name>
</gene>
<evidence type="ECO:0000313" key="3">
    <source>
        <dbReference type="Proteomes" id="UP001057998"/>
    </source>
</evidence>
<organism evidence="2 3">
    <name type="scientific">Photobacterium atrarenae</name>
    <dbReference type="NCBI Taxonomy" id="865757"/>
    <lineage>
        <taxon>Bacteria</taxon>
        <taxon>Pseudomonadati</taxon>
        <taxon>Pseudomonadota</taxon>
        <taxon>Gammaproteobacteria</taxon>
        <taxon>Vibrionales</taxon>
        <taxon>Vibrionaceae</taxon>
        <taxon>Photobacterium</taxon>
    </lineage>
</organism>
<proteinExistence type="predicted"/>
<feature type="domain" description="Chemoreceptor zinc-binding" evidence="1">
    <location>
        <begin position="13"/>
        <end position="71"/>
    </location>
</feature>
<protein>
    <submittedName>
        <fullName evidence="2">CZB domain-containing protein</fullName>
    </submittedName>
</protein>
<evidence type="ECO:0000259" key="1">
    <source>
        <dbReference type="Pfam" id="PF13682"/>
    </source>
</evidence>
<dbReference type="InterPro" id="IPR025991">
    <property type="entry name" value="Chemoreceptor_zinc-bind_dom"/>
</dbReference>
<keyword evidence="3" id="KW-1185">Reference proteome</keyword>
<name>A0ABY5GQI9_9GAMM</name>